<reference evidence="3 4" key="1">
    <citation type="submission" date="2019-04" db="EMBL/GenBank/DDBJ databases">
        <title>Genome sequence of strain shin9-1.</title>
        <authorList>
            <person name="Gao J."/>
            <person name="Sun J."/>
        </authorList>
    </citation>
    <scope>NUCLEOTIDE SEQUENCE [LARGE SCALE GENOMIC DNA]</scope>
    <source>
        <strain evidence="4">shin9-1</strain>
    </source>
</reference>
<dbReference type="OrthoDB" id="121776at2"/>
<dbReference type="InterPro" id="IPR018756">
    <property type="entry name" value="DUF2314"/>
</dbReference>
<protein>
    <submittedName>
        <fullName evidence="3">DUF2314 domain-containing protein</fullName>
    </submittedName>
</protein>
<feature type="signal peptide" evidence="1">
    <location>
        <begin position="1"/>
        <end position="23"/>
    </location>
</feature>
<dbReference type="AlphaFoldDB" id="A0A4S8NVB2"/>
<sequence>MTVFKAAYLAAYLTLASSGAAMAVVMVEQGDPIMAEAFEKAKAGLDHFLSRAENPPEGSYNYTVKIGIVDDGDSYRINSFSEGSLSSEFFWLSDIEKTENGYTGRISNEPEMVEHIEMGQTIAFTKDDVADWFYMDEKGMTGNFTGCAIARITPSAEIDELFRSMGLVCDKQDITH</sequence>
<evidence type="ECO:0000313" key="3">
    <source>
        <dbReference type="EMBL" id="THV21570.1"/>
    </source>
</evidence>
<proteinExistence type="predicted"/>
<evidence type="ECO:0000313" key="4">
    <source>
        <dbReference type="Proteomes" id="UP000308828"/>
    </source>
</evidence>
<name>A0A4S8NVB2_9HYPH</name>
<comment type="caution">
    <text evidence="3">The sequence shown here is derived from an EMBL/GenBank/DDBJ whole genome shotgun (WGS) entry which is preliminary data.</text>
</comment>
<dbReference type="EMBL" id="STGV01000005">
    <property type="protein sequence ID" value="THV21570.1"/>
    <property type="molecule type" value="Genomic_DNA"/>
</dbReference>
<evidence type="ECO:0000259" key="2">
    <source>
        <dbReference type="Pfam" id="PF10077"/>
    </source>
</evidence>
<dbReference type="Pfam" id="PF10077">
    <property type="entry name" value="DUF2314"/>
    <property type="match status" value="1"/>
</dbReference>
<feature type="domain" description="DUF2314" evidence="2">
    <location>
        <begin position="31"/>
        <end position="152"/>
    </location>
</feature>
<accession>A0A4S8NVB2</accession>
<keyword evidence="4" id="KW-1185">Reference proteome</keyword>
<dbReference type="RefSeq" id="WP_136599616.1">
    <property type="nucleotide sequence ID" value="NZ_STGV01000005.1"/>
</dbReference>
<keyword evidence="1" id="KW-0732">Signal</keyword>
<dbReference type="Proteomes" id="UP000308828">
    <property type="component" value="Unassembled WGS sequence"/>
</dbReference>
<gene>
    <name evidence="3" type="ORF">FAA97_16295</name>
</gene>
<evidence type="ECO:0000256" key="1">
    <source>
        <dbReference type="SAM" id="SignalP"/>
    </source>
</evidence>
<organism evidence="3 4">
    <name type="scientific">Peteryoungia ipomoeae</name>
    <dbReference type="NCBI Taxonomy" id="1210932"/>
    <lineage>
        <taxon>Bacteria</taxon>
        <taxon>Pseudomonadati</taxon>
        <taxon>Pseudomonadota</taxon>
        <taxon>Alphaproteobacteria</taxon>
        <taxon>Hyphomicrobiales</taxon>
        <taxon>Rhizobiaceae</taxon>
        <taxon>Peteryoungia</taxon>
    </lineage>
</organism>
<feature type="chain" id="PRO_5020773945" evidence="1">
    <location>
        <begin position="24"/>
        <end position="176"/>
    </location>
</feature>